<protein>
    <submittedName>
        <fullName evidence="1">Uncharacterized protein</fullName>
    </submittedName>
</protein>
<keyword evidence="2" id="KW-1185">Reference proteome</keyword>
<reference evidence="1 2" key="1">
    <citation type="submission" date="2015-02" db="EMBL/GenBank/DDBJ databases">
        <title>Single-cell genomics of uncultivated deep-branching MTB reveals a conserved set of magnetosome genes.</title>
        <authorList>
            <person name="Kolinko S."/>
            <person name="Richter M."/>
            <person name="Glockner F.O."/>
            <person name="Brachmann A."/>
            <person name="Schuler D."/>
        </authorList>
    </citation>
    <scope>NUCLEOTIDE SEQUENCE [LARGE SCALE GENOMIC DNA]</scope>
    <source>
        <strain evidence="1">TM-1</strain>
    </source>
</reference>
<dbReference type="EMBL" id="LACI01001058">
    <property type="protein sequence ID" value="KJU85356.1"/>
    <property type="molecule type" value="Genomic_DNA"/>
</dbReference>
<dbReference type="Pfam" id="PF18506">
    <property type="entry name" value="RelB-like"/>
    <property type="match status" value="1"/>
</dbReference>
<dbReference type="InterPro" id="IPR049537">
    <property type="entry name" value="RelB-like"/>
</dbReference>
<sequence>RITQYVTDGQGLRVAAIVDIAELRRVEELIEDLHDLRIIAERKDKPTLDYEEYSARRKARINAQADI</sequence>
<evidence type="ECO:0000313" key="1">
    <source>
        <dbReference type="EMBL" id="KJU85356.1"/>
    </source>
</evidence>
<comment type="caution">
    <text evidence="1">The sequence shown here is derived from an EMBL/GenBank/DDBJ whole genome shotgun (WGS) entry which is preliminary data.</text>
</comment>
<gene>
    <name evidence="1" type="ORF">MBAV_002450</name>
</gene>
<feature type="non-terminal residue" evidence="1">
    <location>
        <position position="1"/>
    </location>
</feature>
<proteinExistence type="predicted"/>
<accession>A0A0F3GU41</accession>
<dbReference type="Proteomes" id="UP000033423">
    <property type="component" value="Unassembled WGS sequence"/>
</dbReference>
<name>A0A0F3GU41_9BACT</name>
<evidence type="ECO:0000313" key="2">
    <source>
        <dbReference type="Proteomes" id="UP000033423"/>
    </source>
</evidence>
<organism evidence="1 2">
    <name type="scientific">Candidatus Magnetobacterium bavaricum</name>
    <dbReference type="NCBI Taxonomy" id="29290"/>
    <lineage>
        <taxon>Bacteria</taxon>
        <taxon>Pseudomonadati</taxon>
        <taxon>Nitrospirota</taxon>
        <taxon>Thermodesulfovibrionia</taxon>
        <taxon>Thermodesulfovibrionales</taxon>
        <taxon>Candidatus Magnetobacteriaceae</taxon>
        <taxon>Candidatus Magnetobacterium</taxon>
    </lineage>
</organism>
<dbReference type="AlphaFoldDB" id="A0A0F3GU41"/>